<dbReference type="GO" id="GO:0005975">
    <property type="term" value="P:carbohydrate metabolic process"/>
    <property type="evidence" value="ECO:0007669"/>
    <property type="project" value="UniProtKB-ARBA"/>
</dbReference>
<comment type="caution">
    <text evidence="2">The sequence shown here is derived from an EMBL/GenBank/DDBJ whole genome shotgun (WGS) entry which is preliminary data.</text>
</comment>
<keyword evidence="1" id="KW-0732">Signal</keyword>
<evidence type="ECO:0000313" key="2">
    <source>
        <dbReference type="EMBL" id="RNL62996.1"/>
    </source>
</evidence>
<sequence>MTTHRSRLGRRLLAAVSAGALAVGVLATVAGPAQAAPDAVPVTTTGSGPSYVDDATFTWGVSGYAQKGIFGPWTFKDATGNVTLLQGSTQTEYTASPVPATSMPPAGGTVPANPNAVKFSSGTGVVDTATGAGKLSWTGSYTVNAYPPQFNAPNEIYQDPILTIAADGSGTLTANFGIGAGVDMQGNPFDAIDYGRLNLANFDAGSLSNKTATGYRATPKYQGVTNGLAGQNTTCTTDSGATGWWGSWPTAFITALNSSSAGQSVLPHFYSTGCGGMQDFKPQLPIDVKYTAEPAPQVTVSNTRVDAEGTTTVTVSGTGFHYPMSIGTRPPLSGQTAGSYITFGKFAEVWRPSLGSTLAPSGNRKTATAGNGGLKWAVPAANMVGIGGANAGAIELTPSGTFTTDLVINKAALDASAGAGTEAFRYGIYTYGGSGAVAPAYETYTPITFLPVASTVALDKASYAGTAGATTPVVVTVSGANEPEKATGAVTLSITPEGGSATQVDTGTLANGTATLDLPADLDGGTAGALSVSYEGDEIYAAGTKTATYSVAENPATVSLDKASYTGTVGSAVPVAITVGGVAGKPTPTGSVVLTYTPAGGAATPLPAADLVAGEAVVSLPGSLGVGSGSISVAYSGDDLYGPDAETATYAIAKNASVVSITGGPSSVAYRTAATYTATVSAGTGNVVVKVAGKNVNAPIVGGKATFKLPATLPAGPLTLTFSYAGDASTSAATPVNKKVTIAPGASAVAAKVTSKWTAKKAGKLTVTVRSVKGGPVPTGKVKLVLKKGKVTRTVAAKVLRNGKVVLALPKAAKGTWSVRATYLGSTQHKTVTRAWTVKVPAK</sequence>
<dbReference type="OrthoDB" id="7210788at2"/>
<evidence type="ECO:0000313" key="3">
    <source>
        <dbReference type="Proteomes" id="UP000267128"/>
    </source>
</evidence>
<dbReference type="EMBL" id="RJSE01000007">
    <property type="protein sequence ID" value="RNL62996.1"/>
    <property type="molecule type" value="Genomic_DNA"/>
</dbReference>
<dbReference type="PROSITE" id="PS51318">
    <property type="entry name" value="TAT"/>
    <property type="match status" value="1"/>
</dbReference>
<organism evidence="2 3">
    <name type="scientific">Nocardioides marmoriginsengisoli</name>
    <dbReference type="NCBI Taxonomy" id="661483"/>
    <lineage>
        <taxon>Bacteria</taxon>
        <taxon>Bacillati</taxon>
        <taxon>Actinomycetota</taxon>
        <taxon>Actinomycetes</taxon>
        <taxon>Propionibacteriales</taxon>
        <taxon>Nocardioidaceae</taxon>
        <taxon>Nocardioides</taxon>
    </lineage>
</organism>
<dbReference type="AlphaFoldDB" id="A0A3N0CJ08"/>
<reference evidence="2 3" key="1">
    <citation type="submission" date="2018-11" db="EMBL/GenBank/DDBJ databases">
        <authorList>
            <person name="Li F."/>
        </authorList>
    </citation>
    <scope>NUCLEOTIDE SEQUENCE [LARGE SCALE GENOMIC DNA]</scope>
    <source>
        <strain evidence="2 3">Gsoil 097</strain>
    </source>
</reference>
<dbReference type="RefSeq" id="WP_123228288.1">
    <property type="nucleotide sequence ID" value="NZ_RJSE01000007.1"/>
</dbReference>
<proteinExistence type="predicted"/>
<evidence type="ECO:0000256" key="1">
    <source>
        <dbReference type="SAM" id="SignalP"/>
    </source>
</evidence>
<dbReference type="Proteomes" id="UP000267128">
    <property type="component" value="Unassembled WGS sequence"/>
</dbReference>
<gene>
    <name evidence="2" type="ORF">EFK50_14870</name>
</gene>
<feature type="chain" id="PRO_5018066879" description="Ig-like domain repeat protein" evidence="1">
    <location>
        <begin position="36"/>
        <end position="843"/>
    </location>
</feature>
<accession>A0A3N0CJ08</accession>
<dbReference type="InterPro" id="IPR006311">
    <property type="entry name" value="TAT_signal"/>
</dbReference>
<name>A0A3N0CJ08_9ACTN</name>
<evidence type="ECO:0008006" key="4">
    <source>
        <dbReference type="Google" id="ProtNLM"/>
    </source>
</evidence>
<keyword evidence="3" id="KW-1185">Reference proteome</keyword>
<feature type="signal peptide" evidence="1">
    <location>
        <begin position="1"/>
        <end position="35"/>
    </location>
</feature>
<protein>
    <recommendedName>
        <fullName evidence="4">Ig-like domain repeat protein</fullName>
    </recommendedName>
</protein>
<dbReference type="Gene3D" id="2.60.40.10">
    <property type="entry name" value="Immunoglobulins"/>
    <property type="match status" value="2"/>
</dbReference>
<dbReference type="InterPro" id="IPR013783">
    <property type="entry name" value="Ig-like_fold"/>
</dbReference>